<keyword evidence="6 9" id="KW-0456">Lyase</keyword>
<dbReference type="InterPro" id="IPR016105">
    <property type="entry name" value="Pyr-dep_his/arg-deCO2ase_sand"/>
</dbReference>
<dbReference type="SUPFAM" id="SSF56271">
    <property type="entry name" value="Pyruvoyl-dependent histidine and arginine decarboxylases"/>
    <property type="match status" value="1"/>
</dbReference>
<dbReference type="SFLD" id="SFLDS00055">
    <property type="entry name" value="Pyruvoyl-Dependent_Histidine/A"/>
    <property type="match status" value="1"/>
</dbReference>
<dbReference type="Proteomes" id="UP001165652">
    <property type="component" value="Unassembled WGS sequence"/>
</dbReference>
<dbReference type="PANTHER" id="PTHR40438:SF1">
    <property type="entry name" value="PYRUVOYL-DEPENDENT ARGININE DECARBOXYLASE"/>
    <property type="match status" value="1"/>
</dbReference>
<accession>A0ABT5JEU8</accession>
<gene>
    <name evidence="9" type="ORF">PQJ73_20905</name>
</gene>
<dbReference type="GO" id="GO:0008792">
    <property type="term" value="F:arginine decarboxylase activity"/>
    <property type="evidence" value="ECO:0007669"/>
    <property type="project" value="UniProtKB-EC"/>
</dbReference>
<dbReference type="SFLD" id="SFLDG01170">
    <property type="entry name" value="Pyruvoyl-dependent_arginine_de"/>
    <property type="match status" value="1"/>
</dbReference>
<dbReference type="EMBL" id="JAQQLI010000038">
    <property type="protein sequence ID" value="MDC7788156.1"/>
    <property type="molecule type" value="Genomic_DNA"/>
</dbReference>
<dbReference type="PIRSF" id="PIRSF005216">
    <property type="entry name" value="Pyruvoyl-dep_arg_deCO2ase"/>
    <property type="match status" value="1"/>
</dbReference>
<dbReference type="Pfam" id="PF01862">
    <property type="entry name" value="PvlArgDC"/>
    <property type="match status" value="1"/>
</dbReference>
<comment type="caution">
    <text evidence="9">The sequence shown here is derived from an EMBL/GenBank/DDBJ whole genome shotgun (WGS) entry which is preliminary data.</text>
</comment>
<organism evidence="9 10">
    <name type="scientific">Rhodoplanes tepidamans</name>
    <name type="common">Rhodoplanes cryptolactis</name>
    <dbReference type="NCBI Taxonomy" id="200616"/>
    <lineage>
        <taxon>Bacteria</taxon>
        <taxon>Pseudomonadati</taxon>
        <taxon>Pseudomonadota</taxon>
        <taxon>Alphaproteobacteria</taxon>
        <taxon>Hyphomicrobiales</taxon>
        <taxon>Nitrobacteraceae</taxon>
        <taxon>Rhodoplanes</taxon>
    </lineage>
</organism>
<evidence type="ECO:0000256" key="8">
    <source>
        <dbReference type="ARBA" id="ARBA00049309"/>
    </source>
</evidence>
<protein>
    <recommendedName>
        <fullName evidence="4">Pyruvoyl-dependent arginine decarboxylase AaxB</fullName>
        <ecNumber evidence="3">4.1.1.19</ecNumber>
    </recommendedName>
</protein>
<evidence type="ECO:0000256" key="7">
    <source>
        <dbReference type="ARBA" id="ARBA00023317"/>
    </source>
</evidence>
<evidence type="ECO:0000256" key="5">
    <source>
        <dbReference type="ARBA" id="ARBA00022793"/>
    </source>
</evidence>
<keyword evidence="5" id="KW-0210">Decarboxylase</keyword>
<comment type="catalytic activity">
    <reaction evidence="8">
        <text>L-arginine + H(+) = agmatine + CO2</text>
        <dbReference type="Rhea" id="RHEA:17641"/>
        <dbReference type="ChEBI" id="CHEBI:15378"/>
        <dbReference type="ChEBI" id="CHEBI:16526"/>
        <dbReference type="ChEBI" id="CHEBI:32682"/>
        <dbReference type="ChEBI" id="CHEBI:58145"/>
        <dbReference type="EC" id="4.1.1.19"/>
    </reaction>
</comment>
<dbReference type="InterPro" id="IPR002724">
    <property type="entry name" value="Pyruvoyl-dep_arg_deCO2ase"/>
</dbReference>
<dbReference type="InterPro" id="IPR016104">
    <property type="entry name" value="Pyr-dep_his/arg-deCO2ase"/>
</dbReference>
<keyword evidence="7" id="KW-0670">Pyruvate</keyword>
<evidence type="ECO:0000313" key="10">
    <source>
        <dbReference type="Proteomes" id="UP001165652"/>
    </source>
</evidence>
<name>A0ABT5JEU8_RHOTP</name>
<comment type="cofactor">
    <cofactor evidence="1">
        <name>pyruvate</name>
        <dbReference type="ChEBI" id="CHEBI:15361"/>
    </cofactor>
</comment>
<dbReference type="Gene3D" id="3.50.20.10">
    <property type="entry name" value="Pyruvoyl-Dependent Histidine Decarboxylase, subunit B"/>
    <property type="match status" value="1"/>
</dbReference>
<dbReference type="EC" id="4.1.1.19" evidence="3"/>
<dbReference type="NCBIfam" id="TIGR00286">
    <property type="entry name" value="pyruvoyl-dependent arginine decarboxylase"/>
    <property type="match status" value="1"/>
</dbReference>
<sequence length="199" mass="21234">MFPVPTQVFLTRGVGVHKQPLTAFEYALRDADIEQQNLVTVSSILPPRCRLIGREEGVPTLAPGEITFCVMARAETNEPGRRIAASIGLARPKDPTVYGYISEHHGYGMTEREAGDYAEDLAATMLASTLGIEFDPNAAWDERRKLYATTDLIVDTLSMTAAATGADSGDWTCAVACAVFRFSPVDAQAGAAQPGGAPA</sequence>
<evidence type="ECO:0000256" key="4">
    <source>
        <dbReference type="ARBA" id="ARBA00014727"/>
    </source>
</evidence>
<keyword evidence="10" id="KW-1185">Reference proteome</keyword>
<dbReference type="PANTHER" id="PTHR40438">
    <property type="entry name" value="PYRUVOYL-DEPENDENT ARGININE DECARBOXYLASE"/>
    <property type="match status" value="1"/>
</dbReference>
<dbReference type="HAMAP" id="MF_01404">
    <property type="entry name" value="PvlArgDC"/>
    <property type="match status" value="1"/>
</dbReference>
<comment type="similarity">
    <text evidence="2">Belongs to the pyruvoyl-dependent arginine decarboxylase family.</text>
</comment>
<dbReference type="Gene3D" id="3.30.60.30">
    <property type="match status" value="1"/>
</dbReference>
<evidence type="ECO:0000256" key="6">
    <source>
        <dbReference type="ARBA" id="ARBA00023239"/>
    </source>
</evidence>
<dbReference type="RefSeq" id="WP_272778994.1">
    <property type="nucleotide sequence ID" value="NZ_JAQQLI010000038.1"/>
</dbReference>
<evidence type="ECO:0000313" key="9">
    <source>
        <dbReference type="EMBL" id="MDC7788156.1"/>
    </source>
</evidence>
<evidence type="ECO:0000256" key="2">
    <source>
        <dbReference type="ARBA" id="ARBA00008611"/>
    </source>
</evidence>
<evidence type="ECO:0000256" key="1">
    <source>
        <dbReference type="ARBA" id="ARBA00001928"/>
    </source>
</evidence>
<proteinExistence type="inferred from homology"/>
<reference evidence="9" key="1">
    <citation type="journal article" date="2023" name="Microbiol Resour">
        <title>Genome Sequences of Rhodoplanes serenus and Two Thermotolerant Strains, Rhodoplanes tepidamans and 'Rhodoplanes cryptolactis,' Further Refine the Genus.</title>
        <authorList>
            <person name="Rayyan A.A."/>
            <person name="Kyndt J.A."/>
        </authorList>
    </citation>
    <scope>NUCLEOTIDE SEQUENCE</scope>
    <source>
        <strain evidence="9">DSM 9987</strain>
    </source>
</reference>
<reference evidence="9" key="2">
    <citation type="submission" date="2023-02" db="EMBL/GenBank/DDBJ databases">
        <authorList>
            <person name="Rayyan A."/>
            <person name="Meyer T."/>
            <person name="Kyndt J.A."/>
        </authorList>
    </citation>
    <scope>NUCLEOTIDE SEQUENCE</scope>
    <source>
        <strain evidence="9">DSM 9987</strain>
    </source>
</reference>
<evidence type="ECO:0000256" key="3">
    <source>
        <dbReference type="ARBA" id="ARBA00012426"/>
    </source>
</evidence>